<evidence type="ECO:0008006" key="3">
    <source>
        <dbReference type="Google" id="ProtNLM"/>
    </source>
</evidence>
<dbReference type="OrthoDB" id="28724at2759"/>
<dbReference type="AlphaFoldDB" id="A0A0A1UAG1"/>
<sequence>MSHFNPTSTFQSATPRKLVQSCISTRRAMTATLGARKVDPVIPPIVIEDLRGYPTYQKIRIIKRDLEAKQEKGVLHANITQFMKELHTYADALIDDCPTNHTSYLVRLHYLFYTLLADISNFIEGFLTSQSVDYFSLLTKTLKIESVVYTLLFLENAINTISVSSHRSKINVSQELPFKENISPLASSTQALGSQAPSMTQSNTLLRERASSKNSDDRNTGIGAFCLCDVVSQFAILSNLMIDMPINWKEKLFTCNALTHPDNFKSFEFSNQRSKQELGEYFDKMSRVPMSYFKGFNGNKENFSRAYSWMPIIFGVSYEEFFASLIHFVKDEEKKAASVAYLLEYWRKVPNVFSETYMMGMYKIFLEIVQAFKTLHDTGSIVQSMRVSFDPNVLIEKVKRFPQQYFYVYFLFETNETSGNGCSRLKKKVDILAYWVSQSLYESINDIILNKEFHEYFIEVIVQLYYLRHNLLATLGLSIGFSSFRLNRFAKPQLRPDLMDTREWVNELTNPKDGSYPNLIQAMKELGNPCIPYFGSFQNIFEKVLSADIQDVGVLYLNIGKATEETRRNRIKWSDLTYEDTQMIDNALGVQLNEFCETPWSDAKLFDSMVKSTKYRVLHIKDNKIMRRKVIPMLKMNGGRLLTNRVSVCRYRRYAPV</sequence>
<dbReference type="Proteomes" id="UP000014680">
    <property type="component" value="Unassembled WGS sequence"/>
</dbReference>
<organism evidence="1 2">
    <name type="scientific">Entamoeba invadens IP1</name>
    <dbReference type="NCBI Taxonomy" id="370355"/>
    <lineage>
        <taxon>Eukaryota</taxon>
        <taxon>Amoebozoa</taxon>
        <taxon>Evosea</taxon>
        <taxon>Archamoebae</taxon>
        <taxon>Mastigamoebida</taxon>
        <taxon>Entamoebidae</taxon>
        <taxon>Entamoeba</taxon>
    </lineage>
</organism>
<name>A0A0A1UAG1_ENTIV</name>
<dbReference type="RefSeq" id="XP_004255949.1">
    <property type="nucleotide sequence ID" value="XM_004255901.1"/>
</dbReference>
<proteinExistence type="predicted"/>
<accession>A0A0A1UAG1</accession>
<keyword evidence="2" id="KW-1185">Reference proteome</keyword>
<dbReference type="GeneID" id="14888171"/>
<dbReference type="OMA" id="HEYFIEV"/>
<evidence type="ECO:0000313" key="2">
    <source>
        <dbReference type="Proteomes" id="UP000014680"/>
    </source>
</evidence>
<reference evidence="1 2" key="1">
    <citation type="submission" date="2012-10" db="EMBL/GenBank/DDBJ databases">
        <authorList>
            <person name="Zafar N."/>
            <person name="Inman J."/>
            <person name="Hall N."/>
            <person name="Lorenzi H."/>
            <person name="Caler E."/>
        </authorList>
    </citation>
    <scope>NUCLEOTIDE SEQUENCE [LARGE SCALE GENOMIC DNA]</scope>
    <source>
        <strain evidence="1 2">IP1</strain>
    </source>
</reference>
<dbReference type="VEuPathDB" id="AmoebaDB:EIN_485700"/>
<dbReference type="EMBL" id="KB206670">
    <property type="protein sequence ID" value="ELP89178.1"/>
    <property type="molecule type" value="Genomic_DNA"/>
</dbReference>
<protein>
    <recommendedName>
        <fullName evidence="3">Ras-GEF domain-containing protein</fullName>
    </recommendedName>
</protein>
<evidence type="ECO:0000313" key="1">
    <source>
        <dbReference type="EMBL" id="ELP89178.1"/>
    </source>
</evidence>
<gene>
    <name evidence="1" type="ORF">EIN_485700</name>
</gene>
<dbReference type="KEGG" id="eiv:EIN_485700"/>